<dbReference type="EMBL" id="ACLF03000005">
    <property type="protein sequence ID" value="EFQ83296.1"/>
    <property type="molecule type" value="Genomic_DNA"/>
</dbReference>
<keyword evidence="5" id="KW-0862">Zinc</keyword>
<dbReference type="OrthoDB" id="3196337at2"/>
<dbReference type="AlphaFoldDB" id="E2SC10"/>
<dbReference type="HOGENOM" id="CLU_030571_3_0_11"/>
<dbReference type="Pfam" id="PF00753">
    <property type="entry name" value="Lactamase_B"/>
    <property type="match status" value="1"/>
</dbReference>
<evidence type="ECO:0000313" key="8">
    <source>
        <dbReference type="Proteomes" id="UP000003111"/>
    </source>
</evidence>
<comment type="similarity">
    <text evidence="2">Belongs to the metallo-beta-lactamase superfamily.</text>
</comment>
<dbReference type="InterPro" id="IPR001279">
    <property type="entry name" value="Metallo-B-lactamas"/>
</dbReference>
<reference evidence="7" key="1">
    <citation type="submission" date="2010-08" db="EMBL/GenBank/DDBJ databases">
        <authorList>
            <person name="Muzny D."/>
            <person name="Qin X."/>
            <person name="Buhay C."/>
            <person name="Dugan-Rocha S."/>
            <person name="Ding Y."/>
            <person name="Chen G."/>
            <person name="Hawes A."/>
            <person name="Holder M."/>
            <person name="Jhangiani S."/>
            <person name="Johnson A."/>
            <person name="Khan Z."/>
            <person name="Li Z."/>
            <person name="Liu W."/>
            <person name="Liu X."/>
            <person name="Perez L."/>
            <person name="Shen H."/>
            <person name="Wang Q."/>
            <person name="Watt J."/>
            <person name="Xi L."/>
            <person name="Xin Y."/>
            <person name="Zhou J."/>
            <person name="Deng J."/>
            <person name="Jiang H."/>
            <person name="Liu Y."/>
            <person name="Qu J."/>
            <person name="Song X.-Z."/>
            <person name="Zhang L."/>
            <person name="Villasana D."/>
            <person name="Johnson A."/>
            <person name="Liu J."/>
            <person name="Liyanage D."/>
            <person name="Lorensuhewa L."/>
            <person name="Robinson T."/>
            <person name="Song A."/>
            <person name="Song B.-B."/>
            <person name="Dinh H."/>
            <person name="Thornton R."/>
            <person name="Coyle M."/>
            <person name="Francisco L."/>
            <person name="Jackson L."/>
            <person name="Javaid M."/>
            <person name="Korchina V."/>
            <person name="Kovar C."/>
            <person name="Mata R."/>
            <person name="Mathew T."/>
            <person name="Ngo R."/>
            <person name="Nguyen L."/>
            <person name="Nguyen N."/>
            <person name="Okwuonu G."/>
            <person name="Ongeri F."/>
            <person name="Pham C."/>
            <person name="Simmons D."/>
            <person name="Wilczek-Boney K."/>
            <person name="Hale W."/>
            <person name="Jakkamsetti A."/>
            <person name="Pham P."/>
            <person name="Ruth R."/>
            <person name="San Lucas F."/>
            <person name="Warren J."/>
            <person name="Zhang J."/>
            <person name="Zhao Z."/>
            <person name="Zhou C."/>
            <person name="Zhu D."/>
            <person name="Lee S."/>
            <person name="Bess C."/>
            <person name="Blankenburg K."/>
            <person name="Forbes L."/>
            <person name="Fu Q."/>
            <person name="Gubbala S."/>
            <person name="Hirani K."/>
            <person name="Jayaseelan J.C."/>
            <person name="Lara F."/>
            <person name="Munidasa M."/>
            <person name="Palculict T."/>
            <person name="Patil S."/>
            <person name="Pu L.-L."/>
            <person name="Saada N."/>
            <person name="Tang L."/>
            <person name="Weissenberger G."/>
            <person name="Zhu Y."/>
            <person name="Hemphill L."/>
            <person name="Shang Y."/>
            <person name="Youmans B."/>
            <person name="Ayvaz T."/>
            <person name="Ross M."/>
            <person name="Santibanez J."/>
            <person name="Aqrawi P."/>
            <person name="Gross S."/>
            <person name="Joshi V."/>
            <person name="Fowler G."/>
            <person name="Nazareth L."/>
            <person name="Reid J."/>
            <person name="Worley K."/>
            <person name="Petrosino J."/>
            <person name="Highlander S."/>
            <person name="Gibbs R."/>
        </authorList>
    </citation>
    <scope>NUCLEOTIDE SEQUENCE [LARGE SCALE GENOMIC DNA]</scope>
    <source>
        <strain evidence="7">DSM 15272</strain>
    </source>
</reference>
<keyword evidence="8" id="KW-1185">Reference proteome</keyword>
<dbReference type="InterPro" id="IPR051013">
    <property type="entry name" value="MBL_superfamily_lactonases"/>
</dbReference>
<dbReference type="eggNOG" id="COG0491">
    <property type="taxonomic scope" value="Bacteria"/>
</dbReference>
<protein>
    <submittedName>
        <fullName evidence="7">Metallo-beta-lactamase domain protein</fullName>
    </submittedName>
</protein>
<keyword evidence="3" id="KW-0479">Metal-binding</keyword>
<dbReference type="PANTHER" id="PTHR42978">
    <property type="entry name" value="QUORUM-QUENCHING LACTONASE YTNP-RELATED-RELATED"/>
    <property type="match status" value="1"/>
</dbReference>
<accession>E2SC10</accession>
<comment type="cofactor">
    <cofactor evidence="1">
        <name>Zn(2+)</name>
        <dbReference type="ChEBI" id="CHEBI:29105"/>
    </cofactor>
</comment>
<dbReference type="SMART" id="SM00849">
    <property type="entry name" value="Lactamase_B"/>
    <property type="match status" value="1"/>
</dbReference>
<dbReference type="GO" id="GO:0046872">
    <property type="term" value="F:metal ion binding"/>
    <property type="evidence" value="ECO:0007669"/>
    <property type="project" value="UniProtKB-KW"/>
</dbReference>
<evidence type="ECO:0000256" key="1">
    <source>
        <dbReference type="ARBA" id="ARBA00001947"/>
    </source>
</evidence>
<dbReference type="SUPFAM" id="SSF56281">
    <property type="entry name" value="Metallo-hydrolase/oxidoreductase"/>
    <property type="match status" value="1"/>
</dbReference>
<dbReference type="Gene3D" id="3.60.15.10">
    <property type="entry name" value="Ribonuclease Z/Hydroxyacylglutathione hydrolase-like"/>
    <property type="match status" value="1"/>
</dbReference>
<comment type="caution">
    <text evidence="7">The sequence shown here is derived from an EMBL/GenBank/DDBJ whole genome shotgun (WGS) entry which is preliminary data.</text>
</comment>
<feature type="domain" description="Metallo-beta-lactamase" evidence="6">
    <location>
        <begin position="20"/>
        <end position="233"/>
    </location>
</feature>
<dbReference type="Proteomes" id="UP000003111">
    <property type="component" value="Unassembled WGS sequence"/>
</dbReference>
<dbReference type="RefSeq" id="WP_007078911.1">
    <property type="nucleotide sequence ID" value="NZ_CM001024.1"/>
</dbReference>
<evidence type="ECO:0000256" key="2">
    <source>
        <dbReference type="ARBA" id="ARBA00007749"/>
    </source>
</evidence>
<evidence type="ECO:0000313" key="7">
    <source>
        <dbReference type="EMBL" id="EFQ83296.1"/>
    </source>
</evidence>
<organism evidence="7 8">
    <name type="scientific">Aeromicrobium marinum DSM 15272</name>
    <dbReference type="NCBI Taxonomy" id="585531"/>
    <lineage>
        <taxon>Bacteria</taxon>
        <taxon>Bacillati</taxon>
        <taxon>Actinomycetota</taxon>
        <taxon>Actinomycetes</taxon>
        <taxon>Propionibacteriales</taxon>
        <taxon>Nocardioidaceae</taxon>
        <taxon>Aeromicrobium</taxon>
    </lineage>
</organism>
<evidence type="ECO:0000256" key="5">
    <source>
        <dbReference type="ARBA" id="ARBA00022833"/>
    </source>
</evidence>
<sequence>MRVHHLVAGLMHAPLVPRMISHVLLCEHPTGLVLVDAGFSHADLADPKRLGIARLMLRPDRDTAYTARGAVEAAGFSTDDVTDIVLTHLDIDHVGGVADFPSARLHTTADEWSAATIDTKLAERSRYQSVQWSGSTDVQTHAGPGDAWRDGLTGHEVLPGITLVPMPGHTRGHAAVAVDAEDGLIVHAGDASFDASVHGAAHADTGEPLPSIGLLRVVEKVLAIDRRRIAGNHATLARLGAQPGVTVVNAHDQRVFPTT</sequence>
<dbReference type="STRING" id="585531.HMPREF0063_11569"/>
<dbReference type="InterPro" id="IPR036866">
    <property type="entry name" value="RibonucZ/Hydroxyglut_hydro"/>
</dbReference>
<dbReference type="GO" id="GO:0016787">
    <property type="term" value="F:hydrolase activity"/>
    <property type="evidence" value="ECO:0007669"/>
    <property type="project" value="UniProtKB-KW"/>
</dbReference>
<proteinExistence type="inferred from homology"/>
<dbReference type="PANTHER" id="PTHR42978:SF7">
    <property type="entry name" value="METALLO-HYDROLASE RV2300C-RELATED"/>
    <property type="match status" value="1"/>
</dbReference>
<dbReference type="CDD" id="cd07742">
    <property type="entry name" value="metallo-hydrolase-like_MBL-fold"/>
    <property type="match status" value="1"/>
</dbReference>
<evidence type="ECO:0000256" key="3">
    <source>
        <dbReference type="ARBA" id="ARBA00022723"/>
    </source>
</evidence>
<keyword evidence="4" id="KW-0378">Hydrolase</keyword>
<evidence type="ECO:0000256" key="4">
    <source>
        <dbReference type="ARBA" id="ARBA00022801"/>
    </source>
</evidence>
<name>E2SC10_9ACTN</name>
<evidence type="ECO:0000259" key="6">
    <source>
        <dbReference type="SMART" id="SM00849"/>
    </source>
</evidence>
<gene>
    <name evidence="7" type="ORF">HMPREF0063_11569</name>
</gene>